<reference evidence="1" key="1">
    <citation type="journal article" date="2012" name="Science">
        <title>Fermentation, hydrogen, and sulfur metabolism in multiple uncultivated bacterial phyla.</title>
        <authorList>
            <person name="Wrighton K.C."/>
            <person name="Thomas B.C."/>
            <person name="Sharon I."/>
            <person name="Miller C.S."/>
            <person name="Castelle C.J."/>
            <person name="VerBerkmoes N.C."/>
            <person name="Wilkins M.J."/>
            <person name="Hettich R.L."/>
            <person name="Lipton M.S."/>
            <person name="Williams K.H."/>
            <person name="Long P.E."/>
            <person name="Banfield J.F."/>
        </authorList>
    </citation>
    <scope>NUCLEOTIDE SEQUENCE [LARGE SCALE GENOMIC DNA]</scope>
</reference>
<gene>
    <name evidence="1" type="ORF">ACD_80C00041G0003</name>
</gene>
<organism evidence="1">
    <name type="scientific">uncultured bacterium</name>
    <name type="common">gcode 4</name>
    <dbReference type="NCBI Taxonomy" id="1234023"/>
    <lineage>
        <taxon>Bacteria</taxon>
        <taxon>environmental samples</taxon>
    </lineage>
</organism>
<evidence type="ECO:0000313" key="1">
    <source>
        <dbReference type="EMBL" id="EKD25504.1"/>
    </source>
</evidence>
<accession>K1YJG4</accession>
<sequence length="137" mass="16246">MKKILAPQKSPDIKDAPNFTNVEELVKQTNEKLNDTMMYIGAIGHRYRWDLDFVLKTRKEAEALVKHNKAIFYHKDKNTDFFVYNERSGDLVPFKKKDYLTFDHGYLVFDGKDYISYDDLGNEIWRFPFADKPQNLN</sequence>
<name>K1YJG4_9BACT</name>
<comment type="caution">
    <text evidence="1">The sequence shown here is derived from an EMBL/GenBank/DDBJ whole genome shotgun (WGS) entry which is preliminary data.</text>
</comment>
<dbReference type="EMBL" id="AMFJ01036048">
    <property type="protein sequence ID" value="EKD25504.1"/>
    <property type="molecule type" value="Genomic_DNA"/>
</dbReference>
<dbReference type="AlphaFoldDB" id="K1YJG4"/>
<protein>
    <submittedName>
        <fullName evidence="1">Uncharacterized protein</fullName>
    </submittedName>
</protein>
<proteinExistence type="predicted"/>